<dbReference type="GO" id="GO:0005506">
    <property type="term" value="F:iron ion binding"/>
    <property type="evidence" value="ECO:0007669"/>
    <property type="project" value="InterPro"/>
</dbReference>
<dbReference type="Proteomes" id="UP000016935">
    <property type="component" value="Unassembled WGS sequence"/>
</dbReference>
<dbReference type="InterPro" id="IPR036396">
    <property type="entry name" value="Cyt_P450_sf"/>
</dbReference>
<dbReference type="STRING" id="671987.R0I8U4"/>
<keyword evidence="5 9" id="KW-0479">Metal-binding</keyword>
<comment type="pathway">
    <text evidence="2">Mycotoxin biosynthesis.</text>
</comment>
<evidence type="ECO:0000256" key="7">
    <source>
        <dbReference type="ARBA" id="ARBA00023004"/>
    </source>
</evidence>
<dbReference type="EMBL" id="KB908855">
    <property type="protein sequence ID" value="EOA81821.1"/>
    <property type="molecule type" value="Genomic_DNA"/>
</dbReference>
<keyword evidence="12" id="KW-1185">Reference proteome</keyword>
<accession>R0I8U4</accession>
<evidence type="ECO:0000256" key="5">
    <source>
        <dbReference type="ARBA" id="ARBA00022723"/>
    </source>
</evidence>
<evidence type="ECO:0000256" key="10">
    <source>
        <dbReference type="SAM" id="Phobius"/>
    </source>
</evidence>
<evidence type="ECO:0000313" key="11">
    <source>
        <dbReference type="EMBL" id="EOA81821.1"/>
    </source>
</evidence>
<organism evidence="11 12">
    <name type="scientific">Exserohilum turcicum (strain 28A)</name>
    <name type="common">Northern leaf blight fungus</name>
    <name type="synonym">Setosphaeria turcica</name>
    <dbReference type="NCBI Taxonomy" id="671987"/>
    <lineage>
        <taxon>Eukaryota</taxon>
        <taxon>Fungi</taxon>
        <taxon>Dikarya</taxon>
        <taxon>Ascomycota</taxon>
        <taxon>Pezizomycotina</taxon>
        <taxon>Dothideomycetes</taxon>
        <taxon>Pleosporomycetidae</taxon>
        <taxon>Pleosporales</taxon>
        <taxon>Pleosporineae</taxon>
        <taxon>Pleosporaceae</taxon>
        <taxon>Exserohilum</taxon>
    </lineage>
</organism>
<evidence type="ECO:0000256" key="4">
    <source>
        <dbReference type="ARBA" id="ARBA00022617"/>
    </source>
</evidence>
<evidence type="ECO:0000313" key="12">
    <source>
        <dbReference type="Proteomes" id="UP000016935"/>
    </source>
</evidence>
<feature type="binding site" description="axial binding residue" evidence="9">
    <location>
        <position position="439"/>
    </location>
    <ligand>
        <name>heme</name>
        <dbReference type="ChEBI" id="CHEBI:30413"/>
    </ligand>
    <ligandPart>
        <name>Fe</name>
        <dbReference type="ChEBI" id="CHEBI:18248"/>
    </ligandPart>
</feature>
<dbReference type="GO" id="GO:0004497">
    <property type="term" value="F:monooxygenase activity"/>
    <property type="evidence" value="ECO:0007669"/>
    <property type="project" value="UniProtKB-KW"/>
</dbReference>
<reference evidence="11 12" key="1">
    <citation type="journal article" date="2012" name="PLoS Pathog.">
        <title>Diverse lifestyles and strategies of plant pathogenesis encoded in the genomes of eighteen Dothideomycetes fungi.</title>
        <authorList>
            <person name="Ohm R.A."/>
            <person name="Feau N."/>
            <person name="Henrissat B."/>
            <person name="Schoch C.L."/>
            <person name="Horwitz B.A."/>
            <person name="Barry K.W."/>
            <person name="Condon B.J."/>
            <person name="Copeland A.C."/>
            <person name="Dhillon B."/>
            <person name="Glaser F."/>
            <person name="Hesse C.N."/>
            <person name="Kosti I."/>
            <person name="LaButti K."/>
            <person name="Lindquist E.A."/>
            <person name="Lucas S."/>
            <person name="Salamov A.A."/>
            <person name="Bradshaw R.E."/>
            <person name="Ciuffetti L."/>
            <person name="Hamelin R.C."/>
            <person name="Kema G.H.J."/>
            <person name="Lawrence C."/>
            <person name="Scott J.A."/>
            <person name="Spatafora J.W."/>
            <person name="Turgeon B.G."/>
            <person name="de Wit P.J.G.M."/>
            <person name="Zhong S."/>
            <person name="Goodwin S.B."/>
            <person name="Grigoriev I.V."/>
        </authorList>
    </citation>
    <scope>NUCLEOTIDE SEQUENCE [LARGE SCALE GENOMIC DNA]</scope>
    <source>
        <strain evidence="12">28A</strain>
    </source>
</reference>
<keyword evidence="8" id="KW-0503">Monooxygenase</keyword>
<dbReference type="PRINTS" id="PR00465">
    <property type="entry name" value="EP450IV"/>
</dbReference>
<evidence type="ECO:0000256" key="3">
    <source>
        <dbReference type="ARBA" id="ARBA00010617"/>
    </source>
</evidence>
<dbReference type="eggNOG" id="KOG0157">
    <property type="taxonomic scope" value="Eukaryota"/>
</dbReference>
<gene>
    <name evidence="11" type="ORF">SETTUDRAFT_156724</name>
</gene>
<dbReference type="PANTHER" id="PTHR46206">
    <property type="entry name" value="CYTOCHROME P450"/>
    <property type="match status" value="1"/>
</dbReference>
<evidence type="ECO:0000256" key="1">
    <source>
        <dbReference type="ARBA" id="ARBA00001971"/>
    </source>
</evidence>
<keyword evidence="10" id="KW-0812">Transmembrane</keyword>
<dbReference type="SUPFAM" id="SSF48264">
    <property type="entry name" value="Cytochrome P450"/>
    <property type="match status" value="1"/>
</dbReference>
<evidence type="ECO:0008006" key="13">
    <source>
        <dbReference type="Google" id="ProtNLM"/>
    </source>
</evidence>
<comment type="cofactor">
    <cofactor evidence="1 9">
        <name>heme</name>
        <dbReference type="ChEBI" id="CHEBI:30413"/>
    </cofactor>
</comment>
<dbReference type="HOGENOM" id="CLU_022195_0_3_1"/>
<keyword evidence="10" id="KW-0472">Membrane</keyword>
<keyword evidence="4 9" id="KW-0349">Heme</keyword>
<dbReference type="GO" id="GO:0020037">
    <property type="term" value="F:heme binding"/>
    <property type="evidence" value="ECO:0007669"/>
    <property type="project" value="InterPro"/>
</dbReference>
<reference evidence="11 12" key="2">
    <citation type="journal article" date="2013" name="PLoS Genet.">
        <title>Comparative genome structure, secondary metabolite, and effector coding capacity across Cochliobolus pathogens.</title>
        <authorList>
            <person name="Condon B.J."/>
            <person name="Leng Y."/>
            <person name="Wu D."/>
            <person name="Bushley K.E."/>
            <person name="Ohm R.A."/>
            <person name="Otillar R."/>
            <person name="Martin J."/>
            <person name="Schackwitz W."/>
            <person name="Grimwood J."/>
            <person name="MohdZainudin N."/>
            <person name="Xue C."/>
            <person name="Wang R."/>
            <person name="Manning V.A."/>
            <person name="Dhillon B."/>
            <person name="Tu Z.J."/>
            <person name="Steffenson B.J."/>
            <person name="Salamov A."/>
            <person name="Sun H."/>
            <person name="Lowry S."/>
            <person name="LaButti K."/>
            <person name="Han J."/>
            <person name="Copeland A."/>
            <person name="Lindquist E."/>
            <person name="Barry K."/>
            <person name="Schmutz J."/>
            <person name="Baker S.E."/>
            <person name="Ciuffetti L.M."/>
            <person name="Grigoriev I.V."/>
            <person name="Zhong S."/>
            <person name="Turgeon B.G."/>
        </authorList>
    </citation>
    <scope>NUCLEOTIDE SEQUENCE [LARGE SCALE GENOMIC DNA]</scope>
    <source>
        <strain evidence="12">28A</strain>
    </source>
</reference>
<evidence type="ECO:0000256" key="8">
    <source>
        <dbReference type="ARBA" id="ARBA00023033"/>
    </source>
</evidence>
<sequence>MTVPSSSSNADVRSGPSLDSVKQAIPIITTVSLAIVALISFLVISHQSKLPVVNGPGWFELTTFKRLNFMKNGADILRDARKRYHSQPYNLVMSAGLITMLPPKYAQIIRNDPRLSFGHSFARDFAGDVHGLEPLNTLADQRRLVQLVIQKQLTKHLNWREIRITDSILQLVARLSTKVFLGDKLCRNESWLQASKEYTLYSFRAALSVIFLPSPLKYLMSFFSNDVRLAKQSLTKSRNVLEPIIQERRKARTEAIKNGEPAPAYNDMLDWLDQESKGGSYDPVHYQMVLSAGAIHTTSDLLGQTIMRLAQEPGWIAELRKEIIEVLSKDGLTKAALANLKLMDSALKEASRLIPISGMLMRRLAKEDITLPEGIVIKKGQFLAVDGIEAWKAKNYPEPLKFDMYRFYRLRQDPSTASKAHLVSTSPEHLGFGHGDQACPGRFFAANEMKIALCHLFLKYDWELTPGANLEPYHVYGDVFTLDPNNVIRFRRRKEEVDLEGLAFI</sequence>
<evidence type="ECO:0000256" key="2">
    <source>
        <dbReference type="ARBA" id="ARBA00004685"/>
    </source>
</evidence>
<evidence type="ECO:0000256" key="6">
    <source>
        <dbReference type="ARBA" id="ARBA00023002"/>
    </source>
</evidence>
<keyword evidence="7 9" id="KW-0408">Iron</keyword>
<dbReference type="PANTHER" id="PTHR46206:SF2">
    <property type="entry name" value="CYTOCHROME P450 MONOOXYGENASE AUSG-RELATED"/>
    <property type="match status" value="1"/>
</dbReference>
<dbReference type="GeneID" id="19397666"/>
<comment type="similarity">
    <text evidence="3">Belongs to the cytochrome P450 family.</text>
</comment>
<dbReference type="OrthoDB" id="1844152at2759"/>
<feature type="transmembrane region" description="Helical" evidence="10">
    <location>
        <begin position="24"/>
        <end position="44"/>
    </location>
</feature>
<dbReference type="GO" id="GO:0016705">
    <property type="term" value="F:oxidoreductase activity, acting on paired donors, with incorporation or reduction of molecular oxygen"/>
    <property type="evidence" value="ECO:0007669"/>
    <property type="project" value="InterPro"/>
</dbReference>
<dbReference type="Pfam" id="PF00067">
    <property type="entry name" value="p450"/>
    <property type="match status" value="1"/>
</dbReference>
<proteinExistence type="inferred from homology"/>
<evidence type="ECO:0000256" key="9">
    <source>
        <dbReference type="PIRSR" id="PIRSR602403-1"/>
    </source>
</evidence>
<dbReference type="RefSeq" id="XP_008030213.1">
    <property type="nucleotide sequence ID" value="XM_008032022.1"/>
</dbReference>
<dbReference type="InterPro" id="IPR002403">
    <property type="entry name" value="Cyt_P450_E_grp-IV"/>
</dbReference>
<dbReference type="AlphaFoldDB" id="R0I8U4"/>
<dbReference type="InterPro" id="IPR001128">
    <property type="entry name" value="Cyt_P450"/>
</dbReference>
<dbReference type="CDD" id="cd11041">
    <property type="entry name" value="CYP503A1-like"/>
    <property type="match status" value="1"/>
</dbReference>
<protein>
    <recommendedName>
        <fullName evidence="13">Cytochrome P450 monooxygenase</fullName>
    </recommendedName>
</protein>
<keyword evidence="10" id="KW-1133">Transmembrane helix</keyword>
<dbReference type="Gene3D" id="1.10.630.10">
    <property type="entry name" value="Cytochrome P450"/>
    <property type="match status" value="1"/>
</dbReference>
<keyword evidence="6" id="KW-0560">Oxidoreductase</keyword>
<name>R0I8U4_EXST2</name>